<keyword evidence="2" id="KW-1133">Transmembrane helix</keyword>
<reference evidence="4" key="1">
    <citation type="submission" date="2019-10" db="EMBL/GenBank/DDBJ databases">
        <title>Lacipirellula parvula gen. nov., sp. nov., representing a lineage of planctomycetes widespread in freshwater anoxic habitats, and description of the family Lacipirellulaceae.</title>
        <authorList>
            <person name="Dedysh S.N."/>
            <person name="Kulichevskaya I.S."/>
            <person name="Beletsky A.V."/>
            <person name="Rakitin A.L."/>
            <person name="Mardanov A.V."/>
            <person name="Ivanova A.A."/>
            <person name="Saltykova V.X."/>
            <person name="Rijpstra W.I.C."/>
            <person name="Sinninghe Damste J.S."/>
            <person name="Ravin N.V."/>
        </authorList>
    </citation>
    <scope>NUCLEOTIDE SEQUENCE [LARGE SCALE GENOMIC DNA]</scope>
    <source>
        <strain evidence="4">PX69</strain>
    </source>
</reference>
<evidence type="ECO:0008006" key="5">
    <source>
        <dbReference type="Google" id="ProtNLM"/>
    </source>
</evidence>
<evidence type="ECO:0000256" key="2">
    <source>
        <dbReference type="SAM" id="Phobius"/>
    </source>
</evidence>
<feature type="compositionally biased region" description="Low complexity" evidence="1">
    <location>
        <begin position="139"/>
        <end position="157"/>
    </location>
</feature>
<feature type="region of interest" description="Disordered" evidence="1">
    <location>
        <begin position="138"/>
        <end position="157"/>
    </location>
</feature>
<name>A0A5K7X707_9BACT</name>
<accession>A0A5K7X707</accession>
<keyword evidence="4" id="KW-1185">Reference proteome</keyword>
<organism evidence="3 4">
    <name type="scientific">Lacipirellula parvula</name>
    <dbReference type="NCBI Taxonomy" id="2650471"/>
    <lineage>
        <taxon>Bacteria</taxon>
        <taxon>Pseudomonadati</taxon>
        <taxon>Planctomycetota</taxon>
        <taxon>Planctomycetia</taxon>
        <taxon>Pirellulales</taxon>
        <taxon>Lacipirellulaceae</taxon>
        <taxon>Lacipirellula</taxon>
    </lineage>
</organism>
<evidence type="ECO:0000313" key="3">
    <source>
        <dbReference type="EMBL" id="BBO30511.1"/>
    </source>
</evidence>
<keyword evidence="2" id="KW-0812">Transmembrane</keyword>
<dbReference type="RefSeq" id="WP_152096841.1">
    <property type="nucleotide sequence ID" value="NZ_AP021861.1"/>
</dbReference>
<evidence type="ECO:0000256" key="1">
    <source>
        <dbReference type="SAM" id="MobiDB-lite"/>
    </source>
</evidence>
<evidence type="ECO:0000313" key="4">
    <source>
        <dbReference type="Proteomes" id="UP000326837"/>
    </source>
</evidence>
<sequence>MSHSGRKKTFVDPKVQGALVRRLVFHWCAFIGVASLVAFCLQIMSNPFRSFEEHAQQVWWTHGPFLLVMFFLLPVFILDTIKLSHRFAGPIYRLRNTIRGLANGEEFRPLKFREVDFWQGLADDFNAMVARLKGETVDPPAASTTAETSEPTPVTAS</sequence>
<dbReference type="EMBL" id="AP021861">
    <property type="protein sequence ID" value="BBO30511.1"/>
    <property type="molecule type" value="Genomic_DNA"/>
</dbReference>
<dbReference type="AlphaFoldDB" id="A0A5K7X707"/>
<protein>
    <recommendedName>
        <fullName evidence="5">HAMP domain-containing protein</fullName>
    </recommendedName>
</protein>
<dbReference type="KEGG" id="lpav:PLANPX_0123"/>
<feature type="transmembrane region" description="Helical" evidence="2">
    <location>
        <begin position="23"/>
        <end position="45"/>
    </location>
</feature>
<dbReference type="Proteomes" id="UP000326837">
    <property type="component" value="Chromosome"/>
</dbReference>
<keyword evidence="2" id="KW-0472">Membrane</keyword>
<feature type="transmembrane region" description="Helical" evidence="2">
    <location>
        <begin position="57"/>
        <end position="78"/>
    </location>
</feature>
<gene>
    <name evidence="3" type="ORF">PLANPX_0123</name>
</gene>
<proteinExistence type="predicted"/>